<dbReference type="AlphaFoldDB" id="W8ZB18"/>
<dbReference type="HOGENOM" id="CLU_2647113_0_0_9"/>
<sequence>MCVPQNKRHDIGTAIVLLLLYTFHLSSMNHSFTLEHIDRSNAYCGMSPRVAHVFLLFSPNLKNLSCTVGTSVLLIE</sequence>
<proteinExistence type="predicted"/>
<reference evidence="1" key="1">
    <citation type="submission" date="2014-01" db="EMBL/GenBank/DDBJ databases">
        <title>Draft genome sequence of highly nematicidal Bacillus thuringiensis DB27.</title>
        <authorList>
            <person name="Iatsenko I."/>
            <person name="Pickard D."/>
            <person name="Corton C."/>
            <person name="Dougan G."/>
            <person name="Sommer R.J."/>
        </authorList>
    </citation>
    <scope>NUCLEOTIDE SEQUENCE [LARGE SCALE GENOMIC DNA]</scope>
    <source>
        <strain evidence="1">DB27</strain>
    </source>
</reference>
<dbReference type="EMBL" id="HG810024">
    <property type="protein sequence ID" value="CDN39655.1"/>
    <property type="molecule type" value="Genomic_DNA"/>
</dbReference>
<protein>
    <submittedName>
        <fullName evidence="1">Uncharacterized protein</fullName>
    </submittedName>
</protein>
<name>W8ZB18_BACTU</name>
<organism evidence="1">
    <name type="scientific">Bacillus thuringiensis DB27</name>
    <dbReference type="NCBI Taxonomy" id="1431339"/>
    <lineage>
        <taxon>Bacteria</taxon>
        <taxon>Bacillati</taxon>
        <taxon>Bacillota</taxon>
        <taxon>Bacilli</taxon>
        <taxon>Bacillales</taxon>
        <taxon>Bacillaceae</taxon>
        <taxon>Bacillus</taxon>
        <taxon>Bacillus cereus group</taxon>
    </lineage>
</organism>
<reference evidence="1" key="2">
    <citation type="submission" date="2014-01" db="EMBL/GenBank/DDBJ databases">
        <authorList>
            <person name="Aslett M."/>
        </authorList>
    </citation>
    <scope>NUCLEOTIDE SEQUENCE [LARGE SCALE GENOMIC DNA]</scope>
    <source>
        <strain evidence="1">DB27</strain>
    </source>
</reference>
<dbReference type="Proteomes" id="UP000030682">
    <property type="component" value="Unassembled WGS sequence"/>
</dbReference>
<accession>W8ZB18</accession>
<gene>
    <name evidence="1" type="ORF">BTDB27_p000318</name>
</gene>
<evidence type="ECO:0000313" key="1">
    <source>
        <dbReference type="EMBL" id="CDN39655.1"/>
    </source>
</evidence>